<dbReference type="PROSITE" id="PS51715">
    <property type="entry name" value="G_GB1_RHD3"/>
    <property type="match status" value="1"/>
</dbReference>
<sequence length="145" mass="17159">FVGDIAELIKVKSTDNEDEEAEFSMHFPIFIWAVRDFHLRLNVDGRSVTEDEYLENALKLKNPERTTRDEDFNRPRKRLRMYFRSRKCFVFDQPSPEKEDLQNMENISESKLKPEFLEQTKRFCDYVFQEAEAKKVIGGIGITGN</sequence>
<gene>
    <name evidence="5" type="ORF">GDO81_029303</name>
</gene>
<evidence type="ECO:0000259" key="4">
    <source>
        <dbReference type="PROSITE" id="PS51715"/>
    </source>
</evidence>
<dbReference type="InterPro" id="IPR015894">
    <property type="entry name" value="Guanylate-bd_N"/>
</dbReference>
<dbReference type="Pfam" id="PF02263">
    <property type="entry name" value="GBP"/>
    <property type="match status" value="1"/>
</dbReference>
<dbReference type="PANTHER" id="PTHR10751">
    <property type="entry name" value="GUANYLATE BINDING PROTEIN"/>
    <property type="match status" value="1"/>
</dbReference>
<dbReference type="SUPFAM" id="SSF52540">
    <property type="entry name" value="P-loop containing nucleoside triphosphate hydrolases"/>
    <property type="match status" value="1"/>
</dbReference>
<comment type="caution">
    <text evidence="5">The sequence shown here is derived from an EMBL/GenBank/DDBJ whole genome shotgun (WGS) entry which is preliminary data.</text>
</comment>
<dbReference type="EMBL" id="WNYA01076746">
    <property type="protein sequence ID" value="KAG8535157.1"/>
    <property type="molecule type" value="Genomic_DNA"/>
</dbReference>
<keyword evidence="2" id="KW-0342">GTP-binding</keyword>
<name>A0AAV6YIZ5_ENGPU</name>
<dbReference type="InterPro" id="IPR030386">
    <property type="entry name" value="G_GB1_RHD3_dom"/>
</dbReference>
<evidence type="ECO:0000313" key="5">
    <source>
        <dbReference type="EMBL" id="KAG8535157.1"/>
    </source>
</evidence>
<reference evidence="5" key="1">
    <citation type="thesis" date="2020" institute="ProQuest LLC" country="789 East Eisenhower Parkway, Ann Arbor, MI, USA">
        <title>Comparative Genomics and Chromosome Evolution.</title>
        <authorList>
            <person name="Mudd A.B."/>
        </authorList>
    </citation>
    <scope>NUCLEOTIDE SEQUENCE</scope>
    <source>
        <strain evidence="5">237g6f4</strain>
        <tissue evidence="5">Blood</tissue>
    </source>
</reference>
<evidence type="ECO:0000256" key="1">
    <source>
        <dbReference type="ARBA" id="ARBA00022741"/>
    </source>
</evidence>
<dbReference type="GO" id="GO:0005525">
    <property type="term" value="F:GTP binding"/>
    <property type="evidence" value="ECO:0007669"/>
    <property type="project" value="UniProtKB-KW"/>
</dbReference>
<evidence type="ECO:0000256" key="2">
    <source>
        <dbReference type="ARBA" id="ARBA00023134"/>
    </source>
</evidence>
<comment type="similarity">
    <text evidence="3">Belongs to the TRAFAC class dynamin-like GTPase superfamily. GB1/RHD3 GTPase family.</text>
</comment>
<dbReference type="Proteomes" id="UP000824782">
    <property type="component" value="Unassembled WGS sequence"/>
</dbReference>
<dbReference type="InterPro" id="IPR027417">
    <property type="entry name" value="P-loop_NTPase"/>
</dbReference>
<keyword evidence="6" id="KW-1185">Reference proteome</keyword>
<feature type="non-terminal residue" evidence="5">
    <location>
        <position position="1"/>
    </location>
</feature>
<dbReference type="Gene3D" id="3.40.50.300">
    <property type="entry name" value="P-loop containing nucleotide triphosphate hydrolases"/>
    <property type="match status" value="1"/>
</dbReference>
<dbReference type="AlphaFoldDB" id="A0AAV6YIZ5"/>
<organism evidence="5 6">
    <name type="scientific">Engystomops pustulosus</name>
    <name type="common">Tungara frog</name>
    <name type="synonym">Physalaemus pustulosus</name>
    <dbReference type="NCBI Taxonomy" id="76066"/>
    <lineage>
        <taxon>Eukaryota</taxon>
        <taxon>Metazoa</taxon>
        <taxon>Chordata</taxon>
        <taxon>Craniata</taxon>
        <taxon>Vertebrata</taxon>
        <taxon>Euteleostomi</taxon>
        <taxon>Amphibia</taxon>
        <taxon>Batrachia</taxon>
        <taxon>Anura</taxon>
        <taxon>Neobatrachia</taxon>
        <taxon>Hyloidea</taxon>
        <taxon>Leptodactylidae</taxon>
        <taxon>Leiuperinae</taxon>
        <taxon>Engystomops</taxon>
    </lineage>
</organism>
<feature type="domain" description="GB1/RHD3-type G" evidence="4">
    <location>
        <begin position="1"/>
        <end position="132"/>
    </location>
</feature>
<feature type="non-terminal residue" evidence="5">
    <location>
        <position position="145"/>
    </location>
</feature>
<accession>A0AAV6YIZ5</accession>
<proteinExistence type="inferred from homology"/>
<protein>
    <recommendedName>
        <fullName evidence="4">GB1/RHD3-type G domain-containing protein</fullName>
    </recommendedName>
</protein>
<keyword evidence="1" id="KW-0547">Nucleotide-binding</keyword>
<evidence type="ECO:0000256" key="3">
    <source>
        <dbReference type="PROSITE-ProRule" id="PRU01052"/>
    </source>
</evidence>
<evidence type="ECO:0000313" key="6">
    <source>
        <dbReference type="Proteomes" id="UP000824782"/>
    </source>
</evidence>
<dbReference type="GO" id="GO:0003924">
    <property type="term" value="F:GTPase activity"/>
    <property type="evidence" value="ECO:0007669"/>
    <property type="project" value="InterPro"/>
</dbReference>